<keyword evidence="7" id="KW-1185">Reference proteome</keyword>
<dbReference type="Gene3D" id="1.25.10.10">
    <property type="entry name" value="Leucine-rich Repeat Variant"/>
    <property type="match status" value="2"/>
</dbReference>
<evidence type="ECO:0000259" key="5">
    <source>
        <dbReference type="Pfam" id="PF11916"/>
    </source>
</evidence>
<comment type="caution">
    <text evidence="6">The sequence shown here is derived from an EMBL/GenBank/DDBJ whole genome shotgun (WGS) entry which is preliminary data.</text>
</comment>
<dbReference type="InterPro" id="IPR011989">
    <property type="entry name" value="ARM-like"/>
</dbReference>
<sequence length="586" mass="66208">MRSIFPGVSRSMTVMPPNVVIKLVDKKSNKRNAATLEVVDTVKKFVEAHDHGRITEMINFLITEMTDSENLDRKKGGLLGLSAVTLGLTTEAAQHLQQIVPPVLNAFSHQDSKVGYCACQALYNIAKVVREGIIEFFNQIFDALSKLSAVPDADLQGAVYRLDRLMKDIATETDLFSYEEFIPLLRERMLVLNPSVRKFLIGWITVLDGVSDSPILDYLLDFFDGLFNMLSDISDEVREQAHSAIARFLQEIKCSAVRFLPVDYGRMVKILALKAACSDELTRLTAITWINEFVKLCGAQLLPYYADILGAILPCISDEEKIRMVACETSEELCAISFDPAEGFDIGALLSIARRELSSAWEKTRIEALSWIATLLEKYRAEVICGSFLNVLSFLNDIFDTLVKALSDPSDEHFQMVLLALEVHSSIARDPQHFHHLFASLCQNFRVDNSLLEKRGALIICRLCVLLDPERVYRELSTILEGQTDLDFATIMVQLRGLLKQSLVNAADKDLFVSLFYCIFVIVCDLPLQAYQHASFVIQSLLEEDMNIKFLVQLEKLIRLLETPVFAYLRLQVHSLQFVYSFKAQF</sequence>
<dbReference type="AlphaFoldDB" id="A0A834YKC1"/>
<organism evidence="6 7">
    <name type="scientific">Tetracentron sinense</name>
    <name type="common">Spur-leaf</name>
    <dbReference type="NCBI Taxonomy" id="13715"/>
    <lineage>
        <taxon>Eukaryota</taxon>
        <taxon>Viridiplantae</taxon>
        <taxon>Streptophyta</taxon>
        <taxon>Embryophyta</taxon>
        <taxon>Tracheophyta</taxon>
        <taxon>Spermatophyta</taxon>
        <taxon>Magnoliopsida</taxon>
        <taxon>Trochodendrales</taxon>
        <taxon>Trochodendraceae</taxon>
        <taxon>Tetracentron</taxon>
    </lineage>
</organism>
<dbReference type="FunFam" id="1.25.10.10:FF:000169">
    <property type="entry name" value="protein VAC14 homolog isoform X1"/>
    <property type="match status" value="1"/>
</dbReference>
<evidence type="ECO:0000256" key="2">
    <source>
        <dbReference type="ARBA" id="ARBA00010225"/>
    </source>
</evidence>
<dbReference type="SUPFAM" id="SSF48371">
    <property type="entry name" value="ARM repeat"/>
    <property type="match status" value="1"/>
</dbReference>
<dbReference type="InterPro" id="IPR026825">
    <property type="entry name" value="Vac14"/>
</dbReference>
<comment type="subcellular location">
    <subcellularLocation>
        <location evidence="1">Endomembrane system</location>
    </subcellularLocation>
</comment>
<dbReference type="OrthoDB" id="5574975at2759"/>
<dbReference type="Pfam" id="PF12755">
    <property type="entry name" value="Vac14_Fab1_bd"/>
    <property type="match status" value="1"/>
</dbReference>
<dbReference type="GO" id="GO:0010008">
    <property type="term" value="C:endosome membrane"/>
    <property type="evidence" value="ECO:0007669"/>
    <property type="project" value="TreeGrafter"/>
</dbReference>
<dbReference type="GO" id="GO:0070772">
    <property type="term" value="C:PAS complex"/>
    <property type="evidence" value="ECO:0007669"/>
    <property type="project" value="InterPro"/>
</dbReference>
<evidence type="ECO:0000256" key="4">
    <source>
        <dbReference type="ARBA" id="ARBA00023136"/>
    </source>
</evidence>
<evidence type="ECO:0000313" key="7">
    <source>
        <dbReference type="Proteomes" id="UP000655225"/>
    </source>
</evidence>
<evidence type="ECO:0000313" key="6">
    <source>
        <dbReference type="EMBL" id="KAF8389952.1"/>
    </source>
</evidence>
<dbReference type="GO" id="GO:0006661">
    <property type="term" value="P:phosphatidylinositol biosynthetic process"/>
    <property type="evidence" value="ECO:0007669"/>
    <property type="project" value="InterPro"/>
</dbReference>
<dbReference type="Proteomes" id="UP000655225">
    <property type="component" value="Unassembled WGS sequence"/>
</dbReference>
<dbReference type="InterPro" id="IPR021841">
    <property type="entry name" value="VAC14_Fig4p-bd"/>
</dbReference>
<dbReference type="EMBL" id="JABCRI010000018">
    <property type="protein sequence ID" value="KAF8389952.1"/>
    <property type="molecule type" value="Genomic_DNA"/>
</dbReference>
<evidence type="ECO:0000256" key="1">
    <source>
        <dbReference type="ARBA" id="ARBA00004308"/>
    </source>
</evidence>
<name>A0A834YKC1_TETSI</name>
<keyword evidence="4" id="KW-0472">Membrane</keyword>
<accession>A0A834YKC1</accession>
<feature type="domain" description="Vacuolar protein 14 C-terminal Fig4-binding" evidence="5">
    <location>
        <begin position="450"/>
        <end position="573"/>
    </location>
</feature>
<protein>
    <recommendedName>
        <fullName evidence="5">Vacuolar protein 14 C-terminal Fig4-binding domain-containing protein</fullName>
    </recommendedName>
</protein>
<dbReference type="PANTHER" id="PTHR16023:SF0">
    <property type="entry name" value="PROTEIN VAC14 HOMOLOG"/>
    <property type="match status" value="1"/>
</dbReference>
<comment type="similarity">
    <text evidence="2">Belongs to the VAC14 family.</text>
</comment>
<dbReference type="PANTHER" id="PTHR16023">
    <property type="entry name" value="TAX1 BINDING PROTEIN-RELATED"/>
    <property type="match status" value="1"/>
</dbReference>
<proteinExistence type="inferred from homology"/>
<keyword evidence="3" id="KW-0677">Repeat</keyword>
<reference evidence="6 7" key="1">
    <citation type="submission" date="2020-04" db="EMBL/GenBank/DDBJ databases">
        <title>Plant Genome Project.</title>
        <authorList>
            <person name="Zhang R.-G."/>
        </authorList>
    </citation>
    <scope>NUCLEOTIDE SEQUENCE [LARGE SCALE GENOMIC DNA]</scope>
    <source>
        <strain evidence="6">YNK0</strain>
        <tissue evidence="6">Leaf</tissue>
    </source>
</reference>
<evidence type="ECO:0000256" key="3">
    <source>
        <dbReference type="ARBA" id="ARBA00022737"/>
    </source>
</evidence>
<gene>
    <name evidence="6" type="ORF">HHK36_024472</name>
</gene>
<dbReference type="Pfam" id="PF11916">
    <property type="entry name" value="Vac14_Fig4_bd"/>
    <property type="match status" value="1"/>
</dbReference>
<dbReference type="InterPro" id="IPR016024">
    <property type="entry name" value="ARM-type_fold"/>
</dbReference>